<evidence type="ECO:0000256" key="2">
    <source>
        <dbReference type="ARBA" id="ARBA00023163"/>
    </source>
</evidence>
<dbReference type="AlphaFoldDB" id="A0A1U7ZXR5"/>
<dbReference type="InterPro" id="IPR006447">
    <property type="entry name" value="Myb_dom_plants"/>
</dbReference>
<evidence type="ECO:0000256" key="1">
    <source>
        <dbReference type="ARBA" id="ARBA00023015"/>
    </source>
</evidence>
<evidence type="ECO:0000313" key="6">
    <source>
        <dbReference type="RefSeq" id="XP_010257082.1"/>
    </source>
</evidence>
<protein>
    <submittedName>
        <fullName evidence="6">Uncharacterized protein LOC104597310</fullName>
    </submittedName>
</protein>
<feature type="compositionally biased region" description="Low complexity" evidence="4">
    <location>
        <begin position="32"/>
        <end position="42"/>
    </location>
</feature>
<sequence length="350" mass="39828">MQGEGCENNDGLKENPSNKSEDEEGDDEVMPKTSASSSNSTVEESEKKPSSGEGKMRQYIRSKMPRLRWTPELHLCFVQAVERLGGQDRATPKLVLQLMNIKGLSISHVKSHLQMYRSKKTDDPGQVLNDNEYLLENWNHHIYNNPCRLPMLPSLNPRFSSNIRYPDVLRTTGHGNWFPSSYMGGEAIARGRPGFYGSVTERVFGGSGCKTSNSDFYMDKVNFTEQSRRRAHEYPDDYKIPYDRESYQTQTRPSLVLEERSAIKRKAADCDVDLNLSLDLPSRQRKKWVKGWDEEEKVDDNLCLSLLSPSAEMEKNSSSVDQEPATKVFWLKGGDSNKESERPSTLDLTL</sequence>
<dbReference type="KEGG" id="nnu:104597310"/>
<dbReference type="GeneID" id="104597310"/>
<reference evidence="6" key="1">
    <citation type="submission" date="2025-08" db="UniProtKB">
        <authorList>
            <consortium name="RefSeq"/>
        </authorList>
    </citation>
    <scope>IDENTIFICATION</scope>
</reference>
<dbReference type="PROSITE" id="PS51294">
    <property type="entry name" value="HTH_MYB"/>
    <property type="match status" value="1"/>
</dbReference>
<dbReference type="InterPro" id="IPR046955">
    <property type="entry name" value="PHR1-like"/>
</dbReference>
<dbReference type="GO" id="GO:0003677">
    <property type="term" value="F:DNA binding"/>
    <property type="evidence" value="ECO:0007669"/>
    <property type="project" value="InterPro"/>
</dbReference>
<dbReference type="InterPro" id="IPR009057">
    <property type="entry name" value="Homeodomain-like_sf"/>
</dbReference>
<dbReference type="PANTHER" id="PTHR31314">
    <property type="entry name" value="MYB FAMILY TRANSCRIPTION FACTOR PHL7-LIKE"/>
    <property type="match status" value="1"/>
</dbReference>
<dbReference type="FunFam" id="1.10.10.60:FF:000002">
    <property type="entry name" value="Myb family transcription factor"/>
    <property type="match status" value="1"/>
</dbReference>
<dbReference type="PANTHER" id="PTHR31314:SF152">
    <property type="entry name" value="HTH MYB-TYPE DOMAIN-CONTAINING PROTEIN"/>
    <property type="match status" value="1"/>
</dbReference>
<evidence type="ECO:0000256" key="3">
    <source>
        <dbReference type="ARBA" id="ARBA00023242"/>
    </source>
</evidence>
<keyword evidence="2" id="KW-0804">Transcription</keyword>
<dbReference type="OMA" id="RSTWRTN"/>
<dbReference type="STRING" id="4432.A0A1U7ZXR5"/>
<keyword evidence="3" id="KW-0539">Nucleus</keyword>
<dbReference type="InterPro" id="IPR001005">
    <property type="entry name" value="SANT/Myb"/>
</dbReference>
<dbReference type="GO" id="GO:0003700">
    <property type="term" value="F:DNA-binding transcription factor activity"/>
    <property type="evidence" value="ECO:0007669"/>
    <property type="project" value="InterPro"/>
</dbReference>
<dbReference type="Proteomes" id="UP000189703">
    <property type="component" value="Unplaced"/>
</dbReference>
<evidence type="ECO:0000313" key="5">
    <source>
        <dbReference type="Proteomes" id="UP000189703"/>
    </source>
</evidence>
<accession>A0A1U7ZXR5</accession>
<dbReference type="SUPFAM" id="SSF46689">
    <property type="entry name" value="Homeodomain-like"/>
    <property type="match status" value="1"/>
</dbReference>
<dbReference type="RefSeq" id="XP_010257082.1">
    <property type="nucleotide sequence ID" value="XM_010258780.1"/>
</dbReference>
<keyword evidence="1" id="KW-0805">Transcription regulation</keyword>
<dbReference type="Pfam" id="PF00249">
    <property type="entry name" value="Myb_DNA-binding"/>
    <property type="match status" value="1"/>
</dbReference>
<feature type="compositionally biased region" description="Basic and acidic residues" evidence="4">
    <location>
        <begin position="335"/>
        <end position="344"/>
    </location>
</feature>
<organism evidence="5 6">
    <name type="scientific">Nelumbo nucifera</name>
    <name type="common">Sacred lotus</name>
    <dbReference type="NCBI Taxonomy" id="4432"/>
    <lineage>
        <taxon>Eukaryota</taxon>
        <taxon>Viridiplantae</taxon>
        <taxon>Streptophyta</taxon>
        <taxon>Embryophyta</taxon>
        <taxon>Tracheophyta</taxon>
        <taxon>Spermatophyta</taxon>
        <taxon>Magnoliopsida</taxon>
        <taxon>Proteales</taxon>
        <taxon>Nelumbonaceae</taxon>
        <taxon>Nelumbo</taxon>
    </lineage>
</organism>
<feature type="region of interest" description="Disordered" evidence="4">
    <location>
        <begin position="330"/>
        <end position="350"/>
    </location>
</feature>
<name>A0A1U7ZXR5_NELNU</name>
<keyword evidence="5" id="KW-1185">Reference proteome</keyword>
<dbReference type="Gene3D" id="1.10.10.60">
    <property type="entry name" value="Homeodomain-like"/>
    <property type="match status" value="1"/>
</dbReference>
<feature type="region of interest" description="Disordered" evidence="4">
    <location>
        <begin position="1"/>
        <end position="58"/>
    </location>
</feature>
<feature type="compositionally biased region" description="Basic and acidic residues" evidence="4">
    <location>
        <begin position="44"/>
        <end position="56"/>
    </location>
</feature>
<evidence type="ECO:0000256" key="4">
    <source>
        <dbReference type="SAM" id="MobiDB-lite"/>
    </source>
</evidence>
<dbReference type="InterPro" id="IPR017930">
    <property type="entry name" value="Myb_dom"/>
</dbReference>
<dbReference type="OrthoDB" id="551907at2759"/>
<gene>
    <name evidence="6" type="primary">LOC104597310</name>
</gene>
<dbReference type="NCBIfam" id="TIGR01557">
    <property type="entry name" value="myb_SHAQKYF"/>
    <property type="match status" value="1"/>
</dbReference>
<proteinExistence type="predicted"/>